<dbReference type="GO" id="GO:0000981">
    <property type="term" value="F:DNA-binding transcription factor activity, RNA polymerase II-specific"/>
    <property type="evidence" value="ECO:0007669"/>
    <property type="project" value="InterPro"/>
</dbReference>
<dbReference type="PROSITE" id="PS50071">
    <property type="entry name" value="HOMEOBOX_2"/>
    <property type="match status" value="1"/>
</dbReference>
<evidence type="ECO:0000313" key="18">
    <source>
        <dbReference type="Proteomes" id="UP000887567"/>
    </source>
</evidence>
<keyword evidence="8 11" id="KW-0371">Homeobox</keyword>
<evidence type="ECO:0000256" key="12">
    <source>
        <dbReference type="PROSITE-ProRule" id="PRU00607"/>
    </source>
</evidence>
<evidence type="ECO:0000256" key="15">
    <source>
        <dbReference type="SAM" id="SignalP"/>
    </source>
</evidence>
<reference evidence="17" key="1">
    <citation type="submission" date="2022-11" db="UniProtKB">
        <authorList>
            <consortium name="EnsemblMetazoa"/>
        </authorList>
    </citation>
    <scope>IDENTIFICATION</scope>
</reference>
<dbReference type="GO" id="GO:0034722">
    <property type="term" value="F:gamma-glutamyl-peptidase activity"/>
    <property type="evidence" value="ECO:0007669"/>
    <property type="project" value="UniProtKB-UniRule"/>
</dbReference>
<feature type="region of interest" description="Disordered" evidence="14">
    <location>
        <begin position="175"/>
        <end position="202"/>
    </location>
</feature>
<keyword evidence="9 11" id="KW-0539">Nucleus</keyword>
<keyword evidence="18" id="KW-1185">Reference proteome</keyword>
<dbReference type="Gene3D" id="3.40.50.880">
    <property type="match status" value="1"/>
</dbReference>
<dbReference type="InterPro" id="IPR015527">
    <property type="entry name" value="Pept_C26_g-glut_hydrolase"/>
</dbReference>
<dbReference type="AlphaFoldDB" id="A0A913YJE4"/>
<proteinExistence type="inferred from homology"/>
<evidence type="ECO:0000256" key="4">
    <source>
        <dbReference type="ARBA" id="ARBA00022525"/>
    </source>
</evidence>
<keyword evidence="6 12" id="KW-0378">Hydrolase</keyword>
<evidence type="ECO:0000256" key="8">
    <source>
        <dbReference type="ARBA" id="ARBA00023155"/>
    </source>
</evidence>
<evidence type="ECO:0000256" key="9">
    <source>
        <dbReference type="ARBA" id="ARBA00023242"/>
    </source>
</evidence>
<dbReference type="KEGG" id="epa:110239918"/>
<dbReference type="InterPro" id="IPR029062">
    <property type="entry name" value="Class_I_gatase-like"/>
</dbReference>
<feature type="DNA-binding region" description="Homeobox" evidence="11">
    <location>
        <begin position="199"/>
        <end position="258"/>
    </location>
</feature>
<organism evidence="17 18">
    <name type="scientific">Exaiptasia diaphana</name>
    <name type="common">Tropical sea anemone</name>
    <name type="synonym">Aiptasia pulchella</name>
    <dbReference type="NCBI Taxonomy" id="2652724"/>
    <lineage>
        <taxon>Eukaryota</taxon>
        <taxon>Metazoa</taxon>
        <taxon>Cnidaria</taxon>
        <taxon>Anthozoa</taxon>
        <taxon>Hexacorallia</taxon>
        <taxon>Actiniaria</taxon>
        <taxon>Aiptasiidae</taxon>
        <taxon>Exaiptasia</taxon>
    </lineage>
</organism>
<dbReference type="OrthoDB" id="64220at2759"/>
<protein>
    <recommendedName>
        <fullName evidence="3 12">folate gamma-glutamyl hydrolase</fullName>
        <ecNumber evidence="3 12">3.4.19.9</ecNumber>
    </recommendedName>
</protein>
<evidence type="ECO:0000313" key="17">
    <source>
        <dbReference type="EnsemblMetazoa" id="XP_028515148.1"/>
    </source>
</evidence>
<dbReference type="CDD" id="cd00086">
    <property type="entry name" value="homeodomain"/>
    <property type="match status" value="1"/>
</dbReference>
<dbReference type="InterPro" id="IPR011697">
    <property type="entry name" value="Peptidase_C26"/>
</dbReference>
<comment type="subcellular location">
    <subcellularLocation>
        <location evidence="11 13">Nucleus</location>
    </subcellularLocation>
    <subcellularLocation>
        <location evidence="1">Secreted</location>
        <location evidence="1">Extracellular space</location>
    </subcellularLocation>
</comment>
<feature type="active site" evidence="12">
    <location>
        <position position="282"/>
    </location>
</feature>
<dbReference type="InterPro" id="IPR009057">
    <property type="entry name" value="Homeodomain-like_sf"/>
</dbReference>
<dbReference type="GO" id="GO:0005773">
    <property type="term" value="C:vacuole"/>
    <property type="evidence" value="ECO:0007669"/>
    <property type="project" value="TreeGrafter"/>
</dbReference>
<dbReference type="InterPro" id="IPR017970">
    <property type="entry name" value="Homeobox_CS"/>
</dbReference>
<dbReference type="PANTHER" id="PTHR11315:SF0">
    <property type="entry name" value="FOLATE GAMMA-GLUTAMYL HYDROLASE"/>
    <property type="match status" value="1"/>
</dbReference>
<dbReference type="Pfam" id="PF07722">
    <property type="entry name" value="Peptidase_C26"/>
    <property type="match status" value="1"/>
</dbReference>
<comment type="catalytic activity">
    <reaction evidence="12">
        <text>(6S)-5,6,7,8-tetrahydrofolyl-(gamma-L-Glu)(n) + (n-1) H2O = (6S)-5,6,7,8-tetrahydrofolate + (n-1) L-glutamate</text>
        <dbReference type="Rhea" id="RHEA:56784"/>
        <dbReference type="Rhea" id="RHEA-COMP:14738"/>
        <dbReference type="ChEBI" id="CHEBI:15377"/>
        <dbReference type="ChEBI" id="CHEBI:29985"/>
        <dbReference type="ChEBI" id="CHEBI:57453"/>
        <dbReference type="ChEBI" id="CHEBI:141005"/>
        <dbReference type="EC" id="3.4.19.9"/>
    </reaction>
</comment>
<dbReference type="SUPFAM" id="SSF52317">
    <property type="entry name" value="Class I glutamine amidotransferase-like"/>
    <property type="match status" value="1"/>
</dbReference>
<dbReference type="RefSeq" id="XP_028515148.1">
    <property type="nucleotide sequence ID" value="XM_028659347.1"/>
</dbReference>
<evidence type="ECO:0000256" key="13">
    <source>
        <dbReference type="RuleBase" id="RU000682"/>
    </source>
</evidence>
<dbReference type="PANTHER" id="PTHR11315">
    <property type="entry name" value="PROTEASE FAMILY C26 GAMMA-GLUTAMYL HYDROLASE"/>
    <property type="match status" value="1"/>
</dbReference>
<dbReference type="Proteomes" id="UP000887567">
    <property type="component" value="Unplaced"/>
</dbReference>
<dbReference type="PROSITE" id="PS00027">
    <property type="entry name" value="HOMEOBOX_1"/>
    <property type="match status" value="1"/>
</dbReference>
<keyword evidence="7 11" id="KW-0238">DNA-binding</keyword>
<evidence type="ECO:0000256" key="6">
    <source>
        <dbReference type="ARBA" id="ARBA00022801"/>
    </source>
</evidence>
<keyword evidence="5 15" id="KW-0732">Signal</keyword>
<dbReference type="EnsemblMetazoa" id="XM_028659347.1">
    <property type="protein sequence ID" value="XP_028515148.1"/>
    <property type="gene ID" value="LOC110239918"/>
</dbReference>
<evidence type="ECO:0000256" key="3">
    <source>
        <dbReference type="ARBA" id="ARBA00012886"/>
    </source>
</evidence>
<feature type="signal peptide" evidence="15">
    <location>
        <begin position="1"/>
        <end position="20"/>
    </location>
</feature>
<dbReference type="SUPFAM" id="SSF46689">
    <property type="entry name" value="Homeodomain-like"/>
    <property type="match status" value="1"/>
</dbReference>
<evidence type="ECO:0000256" key="7">
    <source>
        <dbReference type="ARBA" id="ARBA00023125"/>
    </source>
</evidence>
<dbReference type="EC" id="3.4.19.9" evidence="3 12"/>
<name>A0A913YJE4_EXADI</name>
<feature type="chain" id="PRO_5036905441" description="folate gamma-glutamyl hydrolase" evidence="15">
    <location>
        <begin position="21"/>
        <end position="297"/>
    </location>
</feature>
<keyword evidence="4" id="KW-0964">Secreted</keyword>
<evidence type="ECO:0000256" key="2">
    <source>
        <dbReference type="ARBA" id="ARBA00011083"/>
    </source>
</evidence>
<feature type="active site" description="Nucleophile" evidence="10 12">
    <location>
        <position position="140"/>
    </location>
</feature>
<evidence type="ECO:0000259" key="16">
    <source>
        <dbReference type="PROSITE" id="PS50071"/>
    </source>
</evidence>
<dbReference type="GO" id="GO:0005634">
    <property type="term" value="C:nucleus"/>
    <property type="evidence" value="ECO:0007669"/>
    <property type="project" value="UniProtKB-SubCell"/>
</dbReference>
<dbReference type="GO" id="GO:0003677">
    <property type="term" value="F:DNA binding"/>
    <property type="evidence" value="ECO:0007669"/>
    <property type="project" value="UniProtKB-UniRule"/>
</dbReference>
<comment type="similarity">
    <text evidence="2">Belongs to the peptidase C26 family.</text>
</comment>
<dbReference type="GO" id="GO:0005576">
    <property type="term" value="C:extracellular region"/>
    <property type="evidence" value="ECO:0007669"/>
    <property type="project" value="UniProtKB-SubCell"/>
</dbReference>
<evidence type="ECO:0000256" key="5">
    <source>
        <dbReference type="ARBA" id="ARBA00022729"/>
    </source>
</evidence>
<dbReference type="SMART" id="SM00389">
    <property type="entry name" value="HOX"/>
    <property type="match status" value="1"/>
</dbReference>
<dbReference type="GO" id="GO:0046900">
    <property type="term" value="P:tetrahydrofolylpolyglutamate metabolic process"/>
    <property type="evidence" value="ECO:0007669"/>
    <property type="project" value="TreeGrafter"/>
</dbReference>
<dbReference type="InterPro" id="IPR001356">
    <property type="entry name" value="HD"/>
</dbReference>
<dbReference type="GeneID" id="110239918"/>
<evidence type="ECO:0000256" key="11">
    <source>
        <dbReference type="PROSITE-ProRule" id="PRU00108"/>
    </source>
</evidence>
<evidence type="ECO:0000256" key="1">
    <source>
        <dbReference type="ARBA" id="ARBA00004239"/>
    </source>
</evidence>
<evidence type="ECO:0000256" key="14">
    <source>
        <dbReference type="SAM" id="MobiDB-lite"/>
    </source>
</evidence>
<feature type="domain" description="Homeobox" evidence="16">
    <location>
        <begin position="197"/>
        <end position="257"/>
    </location>
</feature>
<dbReference type="PROSITE" id="PS51275">
    <property type="entry name" value="PEPTIDASE_C26_GGH"/>
    <property type="match status" value="1"/>
</dbReference>
<evidence type="ECO:0000256" key="10">
    <source>
        <dbReference type="PIRSR" id="PIRSR615527-1"/>
    </source>
</evidence>
<sequence>MHLGCISVLVFLITVSQVEMMTTKKRNIKTRQDIPESSKPVIGVLAQETSGKINKFAQGQYVLSTYVDLLQSVGARVVPILVNQTAEEVEDIFNSVNGLLIPGGHVKLQYSMYGRVGKQLLDLAIKANDKGDVFPIWAECLGLELIALLVSGRGISEGQYDSKLFDTVDADYSGNPRNTETKKYHQQNLASPESPEPPTKKIRPSFSVYQVETLKSVFTHKHYLGKGERKQLAADLNMTDEQVKTWFQNKRTKLKKKMSRIDDSYSTILCANELSYHGYPGHEYPGLRRTIDGRLSY</sequence>
<accession>A0A913YJE4</accession>
<dbReference type="Pfam" id="PF00046">
    <property type="entry name" value="Homeodomain"/>
    <property type="match status" value="1"/>
</dbReference>